<dbReference type="PANTHER" id="PTHR30454:SF0">
    <property type="entry name" value="4-HYDROXY-3-METHYLBUT-2-EN-1-YL DIPHOSPHATE SYNTHASE (FERREDOXIN), CHLOROPLASTIC"/>
    <property type="match status" value="1"/>
</dbReference>
<dbReference type="Pfam" id="PF04551">
    <property type="entry name" value="GcpE"/>
    <property type="match status" value="1"/>
</dbReference>
<dbReference type="InterPro" id="IPR016425">
    <property type="entry name" value="IspG_bac"/>
</dbReference>
<dbReference type="GO" id="GO:0141197">
    <property type="term" value="F:4-hydroxy-3-methylbut-2-enyl-diphosphate synthase activity (flavodoxin)"/>
    <property type="evidence" value="ECO:0007669"/>
    <property type="project" value="UniProtKB-EC"/>
</dbReference>
<dbReference type="SUPFAM" id="SSF51604">
    <property type="entry name" value="Enolase C-terminal domain-like"/>
    <property type="match status" value="1"/>
</dbReference>
<feature type="domain" description="IspG C-terminal" evidence="3">
    <location>
        <begin position="274"/>
        <end position="362"/>
    </location>
</feature>
<feature type="binding site" evidence="1">
    <location>
        <position position="278"/>
    </location>
    <ligand>
        <name>[4Fe-4S] cluster</name>
        <dbReference type="ChEBI" id="CHEBI:49883"/>
    </ligand>
</feature>
<dbReference type="PIRSF" id="PIRSF004640">
    <property type="entry name" value="IspG"/>
    <property type="match status" value="1"/>
</dbReference>
<comment type="function">
    <text evidence="1">Converts 2C-methyl-D-erythritol 2,4-cyclodiphosphate (ME-2,4cPP) into 1-hydroxy-2-methyl-2-(E)-butenyl 4-diphosphate.</text>
</comment>
<dbReference type="FunFam" id="3.20.20.20:FF:000001">
    <property type="entry name" value="4-hydroxy-3-methylbut-2-en-1-yl diphosphate synthase (flavodoxin)"/>
    <property type="match status" value="1"/>
</dbReference>
<dbReference type="NCBIfam" id="NF001540">
    <property type="entry name" value="PRK00366.1"/>
    <property type="match status" value="1"/>
</dbReference>
<proteinExistence type="inferred from homology"/>
<dbReference type="GO" id="GO:0046429">
    <property type="term" value="F:4-hydroxy-3-methylbut-2-en-1-yl diphosphate synthase activity (ferredoxin)"/>
    <property type="evidence" value="ECO:0007669"/>
    <property type="project" value="UniProtKB-UniRule"/>
</dbReference>
<dbReference type="EMBL" id="CP018911">
    <property type="protein sequence ID" value="AZU04948.1"/>
    <property type="molecule type" value="Genomic_DNA"/>
</dbReference>
<dbReference type="HAMAP" id="MF_00159">
    <property type="entry name" value="IspG"/>
    <property type="match status" value="1"/>
</dbReference>
<dbReference type="GO" id="GO:0016114">
    <property type="term" value="P:terpenoid biosynthetic process"/>
    <property type="evidence" value="ECO:0007669"/>
    <property type="project" value="InterPro"/>
</dbReference>
<feature type="binding site" evidence="1">
    <location>
        <position position="281"/>
    </location>
    <ligand>
        <name>[4Fe-4S] cluster</name>
        <dbReference type="ChEBI" id="CHEBI:49883"/>
    </ligand>
</feature>
<keyword evidence="1" id="KW-0560">Oxidoreductase</keyword>
<keyword evidence="1" id="KW-0004">4Fe-4S</keyword>
<dbReference type="OrthoDB" id="9803214at2"/>
<dbReference type="EC" id="1.17.7.3" evidence="1"/>
<evidence type="ECO:0000259" key="2">
    <source>
        <dbReference type="Pfam" id="PF04551"/>
    </source>
</evidence>
<dbReference type="InterPro" id="IPR036849">
    <property type="entry name" value="Enolase-like_C_sf"/>
</dbReference>
<evidence type="ECO:0000313" key="4">
    <source>
        <dbReference type="EMBL" id="AZU04948.1"/>
    </source>
</evidence>
<dbReference type="InterPro" id="IPR045854">
    <property type="entry name" value="NO2/SO3_Rdtase_4Fe4S_sf"/>
</dbReference>
<evidence type="ECO:0000259" key="3">
    <source>
        <dbReference type="Pfam" id="PF26540"/>
    </source>
</evidence>
<accession>A0A3T0ECC8</accession>
<sequence length="379" mass="40254">MAVEDHTKVRPWRAIDRRVSRKIRVGSVEVGGDAPISVQSMTNTPTSDARATINQIRGLEEAGADIVRVSCPDEDSTAAFRTIAREAKVPLVADIHFHYKRGIEAAEAGAACLRINPGNIGSMARVKEVVSAARDNGCSIRIGVNAGSLERELLEKYGEPCPDAMVESALGHARILDDLGFHEYKISVKASDLFLTVAAYQMLAEATDAPLHLGVTEAGGLRSGTIKSAIGMGSLLWAGIGDTIRVSLSAEPVEEIRAGFDMLKALGLRTRGVNIIACPSCARQGFDVIRTVEALEARLAHISEPISLSIIGCVVNGPGEAAYTDLGFTGGGKGAGMLYFAGQQTEKVSNETMIERIVAAVEDKAAKMRAMRERPAAAE</sequence>
<evidence type="ECO:0000313" key="5">
    <source>
        <dbReference type="Proteomes" id="UP000286954"/>
    </source>
</evidence>
<feature type="binding site" evidence="1">
    <location>
        <position position="320"/>
    </location>
    <ligand>
        <name>[4Fe-4S] cluster</name>
        <dbReference type="ChEBI" id="CHEBI:49883"/>
    </ligand>
</feature>
<feature type="domain" description="IspG TIM-barrel" evidence="2">
    <location>
        <begin position="21"/>
        <end position="259"/>
    </location>
</feature>
<keyword evidence="5" id="KW-1185">Reference proteome</keyword>
<protein>
    <recommendedName>
        <fullName evidence="1">4-hydroxy-3-methylbut-2-en-1-yl diphosphate synthase (flavodoxin)</fullName>
        <ecNumber evidence="1">1.17.7.3</ecNumber>
    </recommendedName>
    <alternativeName>
        <fullName evidence="1">1-hydroxy-2-methyl-2-(E)-butenyl 4-diphosphate synthase</fullName>
    </alternativeName>
</protein>
<dbReference type="InterPro" id="IPR058579">
    <property type="entry name" value="IspG_C"/>
</dbReference>
<dbReference type="SUPFAM" id="SSF56014">
    <property type="entry name" value="Nitrite and sulphite reductase 4Fe-4S domain-like"/>
    <property type="match status" value="1"/>
</dbReference>
<dbReference type="PANTHER" id="PTHR30454">
    <property type="entry name" value="4-HYDROXY-3-METHYLBUT-2-EN-1-YL DIPHOSPHATE SYNTHASE"/>
    <property type="match status" value="1"/>
</dbReference>
<dbReference type="NCBIfam" id="TIGR00612">
    <property type="entry name" value="ispG_gcpE"/>
    <property type="match status" value="1"/>
</dbReference>
<feature type="binding site" evidence="1">
    <location>
        <position position="313"/>
    </location>
    <ligand>
        <name>[4Fe-4S] cluster</name>
        <dbReference type="ChEBI" id="CHEBI:49883"/>
    </ligand>
</feature>
<dbReference type="GO" id="GO:0005506">
    <property type="term" value="F:iron ion binding"/>
    <property type="evidence" value="ECO:0007669"/>
    <property type="project" value="InterPro"/>
</dbReference>
<dbReference type="UniPathway" id="UPA00056">
    <property type="reaction ID" value="UER00096"/>
</dbReference>
<comment type="cofactor">
    <cofactor evidence="1">
        <name>[4Fe-4S] cluster</name>
        <dbReference type="ChEBI" id="CHEBI:49883"/>
    </cofactor>
    <text evidence="1">Binds 1 [4Fe-4S] cluster.</text>
</comment>
<dbReference type="Pfam" id="PF26540">
    <property type="entry name" value="GcpE_C"/>
    <property type="match status" value="1"/>
</dbReference>
<dbReference type="GO" id="GO:0051539">
    <property type="term" value="F:4 iron, 4 sulfur cluster binding"/>
    <property type="evidence" value="ECO:0007669"/>
    <property type="project" value="UniProtKB-UniRule"/>
</dbReference>
<comment type="pathway">
    <text evidence="1">Isoprenoid biosynthesis; isopentenyl diphosphate biosynthesis via DXP pathway; isopentenyl diphosphate from 1-deoxy-D-xylulose 5-phosphate: step 5/6.</text>
</comment>
<dbReference type="KEGG" id="gak:X907_2433"/>
<reference evidence="4 5" key="1">
    <citation type="submission" date="2016-12" db="EMBL/GenBank/DDBJ databases">
        <title>The genome of dimorphic prosthecate Glycocaulis alkaliphilus 6b-8t, isolated from crude oil dictates its adaptability in petroleum environments.</title>
        <authorList>
            <person name="Wu X.-L."/>
            <person name="Geng S."/>
        </authorList>
    </citation>
    <scope>NUCLEOTIDE SEQUENCE [LARGE SCALE GENOMIC DNA]</scope>
    <source>
        <strain evidence="4 5">6B-8</strain>
    </source>
</reference>
<dbReference type="AlphaFoldDB" id="A0A3T0ECC8"/>
<keyword evidence="1" id="KW-0408">Iron</keyword>
<keyword evidence="1" id="KW-0411">Iron-sulfur</keyword>
<comment type="catalytic activity">
    <reaction evidence="1">
        <text>(2E)-4-hydroxy-3-methylbut-2-enyl diphosphate + oxidized [flavodoxin] + H2O + 2 H(+) = 2-C-methyl-D-erythritol 2,4-cyclic diphosphate + reduced [flavodoxin]</text>
        <dbReference type="Rhea" id="RHEA:43604"/>
        <dbReference type="Rhea" id="RHEA-COMP:10622"/>
        <dbReference type="Rhea" id="RHEA-COMP:10623"/>
        <dbReference type="ChEBI" id="CHEBI:15377"/>
        <dbReference type="ChEBI" id="CHEBI:15378"/>
        <dbReference type="ChEBI" id="CHEBI:57618"/>
        <dbReference type="ChEBI" id="CHEBI:58210"/>
        <dbReference type="ChEBI" id="CHEBI:58483"/>
        <dbReference type="ChEBI" id="CHEBI:128753"/>
        <dbReference type="EC" id="1.17.7.3"/>
    </reaction>
</comment>
<dbReference type="Gene3D" id="3.20.20.20">
    <property type="entry name" value="Dihydropteroate synthase-like"/>
    <property type="match status" value="1"/>
</dbReference>
<gene>
    <name evidence="1" type="primary">ispG</name>
    <name evidence="4" type="ORF">X907_2433</name>
</gene>
<evidence type="ECO:0000256" key="1">
    <source>
        <dbReference type="HAMAP-Rule" id="MF_00159"/>
    </source>
</evidence>
<dbReference type="Gene3D" id="3.30.413.10">
    <property type="entry name" value="Sulfite Reductase Hemoprotein, domain 1"/>
    <property type="match status" value="1"/>
</dbReference>
<name>A0A3T0ECC8_9PROT</name>
<comment type="similarity">
    <text evidence="1">Belongs to the IspG family.</text>
</comment>
<keyword evidence="1" id="KW-0414">Isoprene biosynthesis</keyword>
<dbReference type="GO" id="GO:0019288">
    <property type="term" value="P:isopentenyl diphosphate biosynthetic process, methylerythritol 4-phosphate pathway"/>
    <property type="evidence" value="ECO:0007669"/>
    <property type="project" value="UniProtKB-UniRule"/>
</dbReference>
<dbReference type="RefSeq" id="WP_127568318.1">
    <property type="nucleotide sequence ID" value="NZ_BMFB01000001.1"/>
</dbReference>
<dbReference type="InterPro" id="IPR058578">
    <property type="entry name" value="IspG_TIM"/>
</dbReference>
<dbReference type="InterPro" id="IPR011005">
    <property type="entry name" value="Dihydropteroate_synth-like_sf"/>
</dbReference>
<organism evidence="4 5">
    <name type="scientific">Glycocaulis alkaliphilus</name>
    <dbReference type="NCBI Taxonomy" id="1434191"/>
    <lineage>
        <taxon>Bacteria</taxon>
        <taxon>Pseudomonadati</taxon>
        <taxon>Pseudomonadota</taxon>
        <taxon>Alphaproteobacteria</taxon>
        <taxon>Maricaulales</taxon>
        <taxon>Maricaulaceae</taxon>
        <taxon>Glycocaulis</taxon>
    </lineage>
</organism>
<dbReference type="Proteomes" id="UP000286954">
    <property type="component" value="Chromosome"/>
</dbReference>
<keyword evidence="1" id="KW-0479">Metal-binding</keyword>
<dbReference type="InterPro" id="IPR004588">
    <property type="entry name" value="IspG_bac-typ"/>
</dbReference>